<protein>
    <recommendedName>
        <fullName evidence="7">Methylthioribose kinase</fullName>
        <shortName evidence="7">MTR kinase</shortName>
        <ecNumber evidence="7">2.7.1.100</ecNumber>
    </recommendedName>
</protein>
<dbReference type="GO" id="GO:0005524">
    <property type="term" value="F:ATP binding"/>
    <property type="evidence" value="ECO:0007669"/>
    <property type="project" value="UniProtKB-UniRule"/>
</dbReference>
<evidence type="ECO:0000256" key="4">
    <source>
        <dbReference type="ARBA" id="ARBA00022741"/>
    </source>
</evidence>
<keyword evidence="3 7" id="KW-0808">Transferase</keyword>
<dbReference type="Proteomes" id="UP000183410">
    <property type="component" value="Unassembled WGS sequence"/>
</dbReference>
<sequence>MLIFLKIQSEVDKLSAYHPLTEQEAIEFSRSIPEFFPAGAVLTSREIGDGNLNLVFHITDAASGKGLIVKQALPYAKVVGESWPLTLDRARIESEALILQNELAPGLVPTVYKYDAELALTVMEDLSDHVIMRQGLVDGNKYPKFAEDISTFMANTLFFTSDLGMNQQDKKERVKAFINPDLCKITEDLIFDDPYTDSPNNNFEAAIADAAEALRNDDALHLEVAILRNKFLTNAQALLHGDLHTGSVFVTAQSTKVIDPEFAYYGPIGFDVGAVIANLLLNYAGQAHWIKDEAELADFRSYLLGSVREIWTKFENKFGALWDEHNADRLASSASGYKQYYINKLLQDSIGFAGCKMVRRIVGLAHVADIDRIEDAAEREKAQRLALEIGTSLIHLNRQAISIEQAIDIVLSATTKHV</sequence>
<proteinExistence type="inferred from homology"/>
<dbReference type="NCBIfam" id="TIGR01767">
    <property type="entry name" value="MTRK"/>
    <property type="match status" value="1"/>
</dbReference>
<dbReference type="EMBL" id="FONN01000003">
    <property type="protein sequence ID" value="SFE51558.1"/>
    <property type="molecule type" value="Genomic_DNA"/>
</dbReference>
<dbReference type="EC" id="2.7.1.100" evidence="7"/>
<evidence type="ECO:0000256" key="6">
    <source>
        <dbReference type="ARBA" id="ARBA00022840"/>
    </source>
</evidence>
<feature type="binding site" evidence="7">
    <location>
        <begin position="259"/>
        <end position="261"/>
    </location>
    <ligand>
        <name>ATP</name>
        <dbReference type="ChEBI" id="CHEBI:30616"/>
    </ligand>
</feature>
<comment type="subunit">
    <text evidence="2 7">Homodimer.</text>
</comment>
<dbReference type="Gene3D" id="3.30.200.20">
    <property type="entry name" value="Phosphorylase Kinase, domain 1"/>
    <property type="match status" value="1"/>
</dbReference>
<keyword evidence="7" id="KW-0028">Amino-acid biosynthesis</keyword>
<keyword evidence="10" id="KW-1185">Reference proteome</keyword>
<evidence type="ECO:0000256" key="3">
    <source>
        <dbReference type="ARBA" id="ARBA00022679"/>
    </source>
</evidence>
<dbReference type="InterPro" id="IPR011009">
    <property type="entry name" value="Kinase-like_dom_sf"/>
</dbReference>
<dbReference type="Pfam" id="PF01636">
    <property type="entry name" value="APH"/>
    <property type="match status" value="1"/>
</dbReference>
<evidence type="ECO:0000256" key="7">
    <source>
        <dbReference type="HAMAP-Rule" id="MF_01683"/>
    </source>
</evidence>
<gene>
    <name evidence="7" type="primary">mtnK</name>
    <name evidence="9" type="ORF">SAMN04487969_103165</name>
</gene>
<feature type="binding site" evidence="7">
    <location>
        <position position="242"/>
    </location>
    <ligand>
        <name>substrate</name>
    </ligand>
</feature>
<keyword evidence="5 7" id="KW-0418">Kinase</keyword>
<feature type="binding site" evidence="7">
    <location>
        <position position="359"/>
    </location>
    <ligand>
        <name>substrate</name>
    </ligand>
</feature>
<reference evidence="10" key="1">
    <citation type="submission" date="2016-10" db="EMBL/GenBank/DDBJ databases">
        <authorList>
            <person name="Varghese N."/>
            <person name="Submissions S."/>
        </authorList>
    </citation>
    <scope>NUCLEOTIDE SEQUENCE [LARGE SCALE GENOMIC DNA]</scope>
    <source>
        <strain evidence="10">CGMCC 1.10223</strain>
    </source>
</reference>
<dbReference type="InterPro" id="IPR009212">
    <property type="entry name" value="Methylthioribose_kinase"/>
</dbReference>
<accession>A0A1I2B6M3</accession>
<feature type="domain" description="Aminoglycoside phosphotransferase" evidence="8">
    <location>
        <begin position="45"/>
        <end position="278"/>
    </location>
</feature>
<dbReference type="UniPathway" id="UPA00904">
    <property type="reaction ID" value="UER00872"/>
</dbReference>
<evidence type="ECO:0000256" key="5">
    <source>
        <dbReference type="ARBA" id="ARBA00022777"/>
    </source>
</evidence>
<dbReference type="GO" id="GO:0046522">
    <property type="term" value="F:S-methyl-5-thioribose kinase activity"/>
    <property type="evidence" value="ECO:0007669"/>
    <property type="project" value="UniProtKB-UniRule"/>
</dbReference>
<keyword evidence="6 7" id="KW-0067">ATP-binding</keyword>
<dbReference type="PANTHER" id="PTHR34273:SF2">
    <property type="entry name" value="METHYLTHIORIBOSE KINASE"/>
    <property type="match status" value="1"/>
</dbReference>
<keyword evidence="4 7" id="KW-0547">Nucleotide-binding</keyword>
<dbReference type="PIRSF" id="PIRSF031134">
    <property type="entry name" value="MTRK"/>
    <property type="match status" value="1"/>
</dbReference>
<keyword evidence="7" id="KW-0486">Methionine biosynthesis</keyword>
<evidence type="ECO:0000259" key="8">
    <source>
        <dbReference type="Pfam" id="PF01636"/>
    </source>
</evidence>
<dbReference type="AlphaFoldDB" id="A0A1I2B6M3"/>
<feature type="binding site" evidence="7">
    <location>
        <position position="53"/>
    </location>
    <ligand>
        <name>ATP</name>
        <dbReference type="ChEBI" id="CHEBI:30616"/>
    </ligand>
</feature>
<evidence type="ECO:0000313" key="9">
    <source>
        <dbReference type="EMBL" id="SFE51558.1"/>
    </source>
</evidence>
<dbReference type="InterPro" id="IPR002575">
    <property type="entry name" value="Aminoglycoside_PTrfase"/>
</dbReference>
<evidence type="ECO:0000256" key="2">
    <source>
        <dbReference type="ARBA" id="ARBA00011738"/>
    </source>
</evidence>
<comment type="pathway">
    <text evidence="7">Amino-acid biosynthesis; L-methionine biosynthesis via salvage pathway; S-methyl-5-thio-alpha-D-ribose 1-phosphate from S-methyl-5'-thioadenosine (hydrolase route): step 2/2.</text>
</comment>
<name>A0A1I2B6M3_9BACL</name>
<dbReference type="HAMAP" id="MF_01683">
    <property type="entry name" value="Salvage_MtnK"/>
    <property type="match status" value="1"/>
</dbReference>
<dbReference type="Gene3D" id="3.90.1200.10">
    <property type="match status" value="1"/>
</dbReference>
<feature type="binding site" evidence="7">
    <location>
        <begin position="124"/>
        <end position="126"/>
    </location>
    <ligand>
        <name>ATP</name>
        <dbReference type="ChEBI" id="CHEBI:30616"/>
    </ligand>
</feature>
<comment type="catalytic activity">
    <reaction evidence="7">
        <text>5-(methylsulfanyl)-D-ribose + ATP = 5-(methylsulfanyl)-alpha-D-ribose 1-phosphate + ADP + H(+)</text>
        <dbReference type="Rhea" id="RHEA:22312"/>
        <dbReference type="ChEBI" id="CHEBI:15378"/>
        <dbReference type="ChEBI" id="CHEBI:30616"/>
        <dbReference type="ChEBI" id="CHEBI:58533"/>
        <dbReference type="ChEBI" id="CHEBI:78440"/>
        <dbReference type="ChEBI" id="CHEBI:456216"/>
        <dbReference type="EC" id="2.7.1.100"/>
    </reaction>
</comment>
<dbReference type="SUPFAM" id="SSF56112">
    <property type="entry name" value="Protein kinase-like (PK-like)"/>
    <property type="match status" value="1"/>
</dbReference>
<evidence type="ECO:0000313" key="10">
    <source>
        <dbReference type="Proteomes" id="UP000183410"/>
    </source>
</evidence>
<evidence type="ECO:0000256" key="1">
    <source>
        <dbReference type="ARBA" id="ARBA00010165"/>
    </source>
</evidence>
<dbReference type="GO" id="GO:0019509">
    <property type="term" value="P:L-methionine salvage from methylthioadenosine"/>
    <property type="evidence" value="ECO:0007669"/>
    <property type="project" value="UniProtKB-UniRule"/>
</dbReference>
<comment type="function">
    <text evidence="7">Catalyzes the phosphorylation of methylthioribose into methylthioribose-1-phosphate.</text>
</comment>
<feature type="binding site" evidence="7">
    <location>
        <position position="70"/>
    </location>
    <ligand>
        <name>ATP</name>
        <dbReference type="ChEBI" id="CHEBI:30616"/>
    </ligand>
</feature>
<dbReference type="PANTHER" id="PTHR34273">
    <property type="entry name" value="METHYLTHIORIBOSE KINASE"/>
    <property type="match status" value="1"/>
</dbReference>
<organism evidence="9 10">
    <name type="scientific">Paenibacillus algorifonticola</name>
    <dbReference type="NCBI Taxonomy" id="684063"/>
    <lineage>
        <taxon>Bacteria</taxon>
        <taxon>Bacillati</taxon>
        <taxon>Bacillota</taxon>
        <taxon>Bacilli</taxon>
        <taxon>Bacillales</taxon>
        <taxon>Paenibacillaceae</taxon>
        <taxon>Paenibacillus</taxon>
    </lineage>
</organism>
<comment type="similarity">
    <text evidence="1 7">Belongs to the methylthioribose kinase family.</text>
</comment>